<keyword evidence="3" id="KW-1185">Reference proteome</keyword>
<organism evidence="1 3">
    <name type="scientific">Phytophthora infestans</name>
    <name type="common">Potato late blight agent</name>
    <name type="synonym">Botrytis infestans</name>
    <dbReference type="NCBI Taxonomy" id="4787"/>
    <lineage>
        <taxon>Eukaryota</taxon>
        <taxon>Sar</taxon>
        <taxon>Stramenopiles</taxon>
        <taxon>Oomycota</taxon>
        <taxon>Peronosporomycetes</taxon>
        <taxon>Peronosporales</taxon>
        <taxon>Peronosporaceae</taxon>
        <taxon>Phytophthora</taxon>
    </lineage>
</organism>
<evidence type="ECO:0000313" key="1">
    <source>
        <dbReference type="EMBL" id="KAF4030007.1"/>
    </source>
</evidence>
<dbReference type="EMBL" id="JAACNO010000247">
    <property type="protein sequence ID" value="KAF4148705.1"/>
    <property type="molecule type" value="Genomic_DNA"/>
</dbReference>
<dbReference type="Proteomes" id="UP000602510">
    <property type="component" value="Unassembled WGS sequence"/>
</dbReference>
<evidence type="ECO:0008006" key="4">
    <source>
        <dbReference type="Google" id="ProtNLM"/>
    </source>
</evidence>
<proteinExistence type="predicted"/>
<dbReference type="AlphaFoldDB" id="A0A833W605"/>
<comment type="caution">
    <text evidence="1">The sequence shown here is derived from an EMBL/GenBank/DDBJ whole genome shotgun (WGS) entry which is preliminary data.</text>
</comment>
<evidence type="ECO:0000313" key="3">
    <source>
        <dbReference type="Proteomes" id="UP000602510"/>
    </source>
</evidence>
<sequence length="342" mass="39104">MISSLNPPTKYSLSDIVIWEVTDRVAPQHSRMEPSFLADSSSLSRHSAFEMRAITQHQFPRSFEDLSSEDAKALKLSQQRSNVASRRKKSRLHQARYRCRQREHLKNMTASIGRLKVDILDLETRRHTITSRTAFCNSVWSVAIEYFRLFQHGFTTPLLEPNSDRQTSVTVEERPHQLHAQIDFLRETVAHDVTDRVDHGVEALLENWKRLSLYHDDVNVELKRLEYVAVDSLQATTTVGLTITESTLQNLFPHLLDSRASDNEEKQESSLAAKLLNQRIIAHGSARFDWDPSSCRVIRLESKLDLLSPVLELLGSLEDVARVFDAALVTPEGRFTTNNFLS</sequence>
<name>A0A833W605_PHYIN</name>
<evidence type="ECO:0000313" key="2">
    <source>
        <dbReference type="EMBL" id="KAF4148705.1"/>
    </source>
</evidence>
<gene>
    <name evidence="1" type="ORF">GN244_ATG18237</name>
    <name evidence="2" type="ORF">GN958_ATG02102</name>
</gene>
<dbReference type="Proteomes" id="UP000704712">
    <property type="component" value="Unassembled WGS sequence"/>
</dbReference>
<protein>
    <recommendedName>
        <fullName evidence="4">BZIP domain-containing protein</fullName>
    </recommendedName>
</protein>
<reference evidence="1" key="1">
    <citation type="submission" date="2020-04" db="EMBL/GenBank/DDBJ databases">
        <title>Hybrid Assembly of Korean Phytophthora infestans isolates.</title>
        <authorList>
            <person name="Prokchorchik M."/>
            <person name="Lee Y."/>
            <person name="Seo J."/>
            <person name="Cho J.-H."/>
            <person name="Park Y.-E."/>
            <person name="Jang D.-C."/>
            <person name="Im J.-S."/>
            <person name="Choi J.-G."/>
            <person name="Park H.-J."/>
            <person name="Lee G.-B."/>
            <person name="Lee Y.-G."/>
            <person name="Hong S.-Y."/>
            <person name="Cho K."/>
            <person name="Sohn K.H."/>
        </authorList>
    </citation>
    <scope>NUCLEOTIDE SEQUENCE</scope>
    <source>
        <strain evidence="1">KR_1_A1</strain>
        <strain evidence="2">KR_2_A2</strain>
    </source>
</reference>
<dbReference type="EMBL" id="WSZM01000724">
    <property type="protein sequence ID" value="KAF4030007.1"/>
    <property type="molecule type" value="Genomic_DNA"/>
</dbReference>
<accession>A0A833W605</accession>